<organism evidence="2 5">
    <name type="scientific">Nelumbo nucifera</name>
    <name type="common">Sacred lotus</name>
    <dbReference type="NCBI Taxonomy" id="4432"/>
    <lineage>
        <taxon>Eukaryota</taxon>
        <taxon>Viridiplantae</taxon>
        <taxon>Streptophyta</taxon>
        <taxon>Embryophyta</taxon>
        <taxon>Tracheophyta</taxon>
        <taxon>Spermatophyta</taxon>
        <taxon>Magnoliopsida</taxon>
        <taxon>Proteales</taxon>
        <taxon>Nelumbonaceae</taxon>
        <taxon>Nelumbo</taxon>
    </lineage>
</organism>
<keyword evidence="2" id="KW-1185">Reference proteome</keyword>
<gene>
    <name evidence="3 4 5 6 7" type="primary">LOC104598770</name>
</gene>
<dbReference type="AlphaFoldDB" id="A0A1U8A3A8"/>
<dbReference type="eggNOG" id="ENOG502QSM4">
    <property type="taxonomic scope" value="Eukaryota"/>
</dbReference>
<proteinExistence type="predicted"/>
<dbReference type="OMA" id="WRYCYAL"/>
<evidence type="ECO:0000313" key="3">
    <source>
        <dbReference type="RefSeq" id="XP_010259280.1"/>
    </source>
</evidence>
<dbReference type="RefSeq" id="XP_019053559.1">
    <property type="nucleotide sequence ID" value="XM_019198014.1"/>
</dbReference>
<dbReference type="RefSeq" id="XP_010259282.1">
    <property type="nucleotide sequence ID" value="XM_010260980.2"/>
</dbReference>
<dbReference type="InterPro" id="IPR004158">
    <property type="entry name" value="DUF247_pln"/>
</dbReference>
<evidence type="ECO:0000313" key="2">
    <source>
        <dbReference type="Proteomes" id="UP000189703"/>
    </source>
</evidence>
<dbReference type="PANTHER" id="PTHR31170:SF25">
    <property type="entry name" value="BNAA09G04570D PROTEIN"/>
    <property type="match status" value="1"/>
</dbReference>
<keyword evidence="1" id="KW-0812">Transmembrane</keyword>
<evidence type="ECO:0000256" key="1">
    <source>
        <dbReference type="SAM" id="Phobius"/>
    </source>
</evidence>
<dbReference type="PANTHER" id="PTHR31170">
    <property type="entry name" value="BNAC04G53230D PROTEIN"/>
    <property type="match status" value="1"/>
</dbReference>
<name>A0A1U8A3A8_NELNU</name>
<dbReference type="RefSeq" id="XP_010259280.1">
    <property type="nucleotide sequence ID" value="XM_010260978.2"/>
</dbReference>
<keyword evidence="1" id="KW-1133">Transmembrane helix</keyword>
<evidence type="ECO:0000313" key="7">
    <source>
        <dbReference type="RefSeq" id="XP_019053559.1"/>
    </source>
</evidence>
<dbReference type="Proteomes" id="UP000189703">
    <property type="component" value="Unplaced"/>
</dbReference>
<evidence type="ECO:0000313" key="5">
    <source>
        <dbReference type="RefSeq" id="XP_010259282.1"/>
    </source>
</evidence>
<dbReference type="Pfam" id="PF03140">
    <property type="entry name" value="DUF247"/>
    <property type="match status" value="1"/>
</dbReference>
<dbReference type="OrthoDB" id="1378449at2759"/>
<feature type="transmembrane region" description="Helical" evidence="1">
    <location>
        <begin position="421"/>
        <end position="447"/>
    </location>
</feature>
<dbReference type="RefSeq" id="XP_010259283.1">
    <property type="nucleotide sequence ID" value="XM_010260981.2"/>
</dbReference>
<dbReference type="RefSeq" id="XP_010259281.1">
    <property type="nucleotide sequence ID" value="XM_010260979.2"/>
</dbReference>
<sequence length="450" mass="51948">MMEDNYRRKEVEARDHVSVEIEHQNQNVELVAKIKKKIETVSPSRCICRVPMELRQEDNEKIYTPHLVSIGPLHHNKQELRGMEEHKLRYLHSLLCRKPTLEATLDSCVKAIKELEQRARKCYEGDIELRILSSDEFVEMMILDGCFIIELFLKYAIKGLRRKGDPLFSKKWVLSRLRCDLLLLENQLPLFVLRNLFDLLPVPKQCAQSLPELAFRLFEKIIPGYKQALQKKFIEEGTHLLDLLRNCLLPSIPIPILSRQQDKPINVHSATKLRRNGVSFKKAWENSLLDVQLVNGGVLEIPPVDIKDYTVTESILRNLVALEKCYNDDSMYISSYCRFMGSLINSPTDVSLLSRRGIILRSATGTEEQVIDLFKSLSKGVVVHDFCYAGLCEKLNAYRCDARQEWWTKVKNANVKTPKSFPLFVVIIILLLLIFAGTLFSILSFFLRKS</sequence>
<accession>A0A1U8A3A8</accession>
<dbReference type="KEGG" id="nnu:104598770"/>
<protein>
    <submittedName>
        <fullName evidence="3 4">UPF0481 protein At3g47200-like</fullName>
    </submittedName>
</protein>
<evidence type="ECO:0000313" key="6">
    <source>
        <dbReference type="RefSeq" id="XP_010259283.1"/>
    </source>
</evidence>
<keyword evidence="1" id="KW-0472">Membrane</keyword>
<reference evidence="3 4" key="1">
    <citation type="submission" date="2025-04" db="UniProtKB">
        <authorList>
            <consortium name="RefSeq"/>
        </authorList>
    </citation>
    <scope>IDENTIFICATION</scope>
</reference>
<evidence type="ECO:0000313" key="4">
    <source>
        <dbReference type="RefSeq" id="XP_010259281.1"/>
    </source>
</evidence>
<dbReference type="GeneID" id="104598770"/>